<keyword evidence="4" id="KW-0732">Signal</keyword>
<feature type="region of interest" description="Disordered" evidence="3">
    <location>
        <begin position="129"/>
        <end position="148"/>
    </location>
</feature>
<evidence type="ECO:0000256" key="4">
    <source>
        <dbReference type="SAM" id="SignalP"/>
    </source>
</evidence>
<organism evidence="6 7">
    <name type="scientific">Durusdinium trenchii</name>
    <dbReference type="NCBI Taxonomy" id="1381693"/>
    <lineage>
        <taxon>Eukaryota</taxon>
        <taxon>Sar</taxon>
        <taxon>Alveolata</taxon>
        <taxon>Dinophyceae</taxon>
        <taxon>Suessiales</taxon>
        <taxon>Symbiodiniaceae</taxon>
        <taxon>Durusdinium</taxon>
    </lineage>
</organism>
<feature type="compositionally biased region" description="Basic and acidic residues" evidence="3">
    <location>
        <begin position="206"/>
        <end position="215"/>
    </location>
</feature>
<keyword evidence="2" id="KW-0175">Coiled coil</keyword>
<dbReference type="PANTHER" id="PTHR11062:SF281">
    <property type="entry name" value="EXOSTOSIN-LIKE 2"/>
    <property type="match status" value="1"/>
</dbReference>
<evidence type="ECO:0000259" key="5">
    <source>
        <dbReference type="Pfam" id="PF03016"/>
    </source>
</evidence>
<evidence type="ECO:0000256" key="3">
    <source>
        <dbReference type="SAM" id="MobiDB-lite"/>
    </source>
</evidence>
<keyword evidence="7" id="KW-1185">Reference proteome</keyword>
<dbReference type="EMBL" id="CAXAMN010021540">
    <property type="protein sequence ID" value="CAK9060663.1"/>
    <property type="molecule type" value="Genomic_DNA"/>
</dbReference>
<dbReference type="Proteomes" id="UP001642484">
    <property type="component" value="Unassembled WGS sequence"/>
</dbReference>
<protein>
    <recommendedName>
        <fullName evidence="5">Exostosin GT47 domain-containing protein</fullName>
    </recommendedName>
</protein>
<feature type="domain" description="Exostosin GT47" evidence="5">
    <location>
        <begin position="1078"/>
        <end position="1198"/>
    </location>
</feature>
<sequence>MSRPSVRTMVASLACFLCFWLGVWARIWWHEELDRSEIEMLKAENERWIKQSENCIEELDVLNERCPVQSDPSCVDELKRLKQRCSRDAQQSLVGAASFFNALKTIAVTVAAAAVAMAAVAHRWTHRRVEAPEPGDGGGAEDAAEAAEALATVEAVEAPSPAPELQPETEKETATLPSSSTSDASDLVDEAGNDSEHSSCLVSKNDAVELTERVDPPGVATEAETDMSQPKKDDAKPTLFGFDMLARPNIDRIVDFFGPPLLCKMAYGLRLINNNATSGGSESPRGRGMGEECRMQKCKMIAKGTAVTGSASATKPSAAVELGSSGRIWDLDSPLRVKTVQAELPLSPKGSAAMEVRRSWQRDRALKRAERAQMTMQAPRGLPGATPARCDRSVIGDDGLGRAAEVAPPMAQGFNAASASCSEPCDVVDATNEQLVHSRSTGALTEDPMMSWRAAETFQKPTFPVSQYHYFSVPHVGVAFAKIPAPAPGDSRVEAAEKAADQTEKYFYFSDPMITRSQSFVVEHPQHGLARLLSPLVILTHALNLLTLELVGGFFQGCAAVPYHVRWEDGGRLRVRGLFGLHLAQAVLEQLPERSGLPPAVGSTCFESLDSDLVQASLRVHSFGTPIFETQNELQANADSRLRLCWRNPSHCWAAVAKMEYIDVAAALASEEDDLSGSGSATFLLLMSPACQMEESALLAVRLLERDASSDAATSGAEGVAEAEAFQRLVVVEVLLQELQPGLFEQPRVHRQLARWTPFDPDGEPYPEEDVEGFTQHCHRAAVGPTDTRALWHQIFGRVLCSPSVVSRPEDFTGFAEGLKIYIQPLPSLVNADRLVVASLVRLAYNYTCDAGIFLCSEDRWDGSWSTWRQYIGEVALLQKFLTAPPEVLVTNASEAVQRDASPSLPADRTSLFFEGERIQLRGTTHDLILVPLLSQFLSNWWIFKQAARGCPRELLKYLKHMEWPQKYGIHVFPYADHMMNMREHDVGGLLSIYAMSTDTIFISFGTEMASPTHITMPSLLTDPNLQPSAEVLMEKDIFLIYSESIGCCHPVRKFLYDSLERFCDRAAPAAGSTRVQRRCLLQPRSRSKPSDATEPSRQTHGLSQADQASFNDAMRRSIFCPMGPGDTPHRHKFYHAILAGCIPVLFDFVSYFPGQRSWWREYGSPYQYSVPFPEDIPYGDMVVVVPCEDYAAAAEHLVQRLQRMTLEEIARRQALLRRARQFMTFQWDGSQPDAFTAIMQRIGRFVRKQPQIR</sequence>
<comment type="similarity">
    <text evidence="1">Belongs to the glycosyltransferase 47 family.</text>
</comment>
<feature type="signal peptide" evidence="4">
    <location>
        <begin position="1"/>
        <end position="25"/>
    </location>
</feature>
<feature type="compositionally biased region" description="Polar residues" evidence="3">
    <location>
        <begin position="1094"/>
        <end position="1107"/>
    </location>
</feature>
<accession>A0ABP0NB56</accession>
<dbReference type="PANTHER" id="PTHR11062">
    <property type="entry name" value="EXOSTOSIN HEPARAN SULFATE GLYCOSYLTRANSFERASE -RELATED"/>
    <property type="match status" value="1"/>
</dbReference>
<dbReference type="InterPro" id="IPR040911">
    <property type="entry name" value="Exostosin_GT47"/>
</dbReference>
<dbReference type="Pfam" id="PF03016">
    <property type="entry name" value="Exostosin_GT47"/>
    <property type="match status" value="1"/>
</dbReference>
<name>A0ABP0NB56_9DINO</name>
<feature type="coiled-coil region" evidence="2">
    <location>
        <begin position="38"/>
        <end position="65"/>
    </location>
</feature>
<feature type="region of interest" description="Disordered" evidence="3">
    <location>
        <begin position="1082"/>
        <end position="1107"/>
    </location>
</feature>
<comment type="caution">
    <text evidence="6">The sequence shown here is derived from an EMBL/GenBank/DDBJ whole genome shotgun (WGS) entry which is preliminary data.</text>
</comment>
<feature type="chain" id="PRO_5046687924" description="Exostosin GT47 domain-containing protein" evidence="4">
    <location>
        <begin position="26"/>
        <end position="1254"/>
    </location>
</feature>
<evidence type="ECO:0000256" key="2">
    <source>
        <dbReference type="SAM" id="Coils"/>
    </source>
</evidence>
<evidence type="ECO:0000313" key="7">
    <source>
        <dbReference type="Proteomes" id="UP001642484"/>
    </source>
</evidence>
<feature type="region of interest" description="Disordered" evidence="3">
    <location>
        <begin position="155"/>
        <end position="235"/>
    </location>
</feature>
<feature type="compositionally biased region" description="Polar residues" evidence="3">
    <location>
        <begin position="175"/>
        <end position="184"/>
    </location>
</feature>
<gene>
    <name evidence="6" type="ORF">CCMP2556_LOCUS29838</name>
</gene>
<dbReference type="InterPro" id="IPR004263">
    <property type="entry name" value="Exostosin"/>
</dbReference>
<evidence type="ECO:0000313" key="6">
    <source>
        <dbReference type="EMBL" id="CAK9060663.1"/>
    </source>
</evidence>
<reference evidence="6 7" key="1">
    <citation type="submission" date="2024-02" db="EMBL/GenBank/DDBJ databases">
        <authorList>
            <person name="Chen Y."/>
            <person name="Shah S."/>
            <person name="Dougan E. K."/>
            <person name="Thang M."/>
            <person name="Chan C."/>
        </authorList>
    </citation>
    <scope>NUCLEOTIDE SEQUENCE [LARGE SCALE GENOMIC DNA]</scope>
</reference>
<proteinExistence type="inferred from homology"/>
<evidence type="ECO:0000256" key="1">
    <source>
        <dbReference type="ARBA" id="ARBA00010271"/>
    </source>
</evidence>